<evidence type="ECO:0000313" key="2">
    <source>
        <dbReference type="WBParaSite" id="nRc.2.0.1.t29928-RA"/>
    </source>
</evidence>
<accession>A0A915JV15</accession>
<dbReference type="Proteomes" id="UP000887565">
    <property type="component" value="Unplaced"/>
</dbReference>
<keyword evidence="1" id="KW-1185">Reference proteome</keyword>
<dbReference type="WBParaSite" id="nRc.2.0.1.t29928-RA">
    <property type="protein sequence ID" value="nRc.2.0.1.t29928-RA"/>
    <property type="gene ID" value="nRc.2.0.1.g29928"/>
</dbReference>
<organism evidence="1 2">
    <name type="scientific">Romanomermis culicivorax</name>
    <name type="common">Nematode worm</name>
    <dbReference type="NCBI Taxonomy" id="13658"/>
    <lineage>
        <taxon>Eukaryota</taxon>
        <taxon>Metazoa</taxon>
        <taxon>Ecdysozoa</taxon>
        <taxon>Nematoda</taxon>
        <taxon>Enoplea</taxon>
        <taxon>Dorylaimia</taxon>
        <taxon>Mermithida</taxon>
        <taxon>Mermithoidea</taxon>
        <taxon>Mermithidae</taxon>
        <taxon>Romanomermis</taxon>
    </lineage>
</organism>
<proteinExistence type="predicted"/>
<evidence type="ECO:0000313" key="1">
    <source>
        <dbReference type="Proteomes" id="UP000887565"/>
    </source>
</evidence>
<sequence length="72" mass="8277">MTQRTGIIASKIAHQLDHSMSLVNEIILRQRRMNGRLEHLGLIEKISSPIPRIKIGDSRRLSSTKVLGFFYF</sequence>
<protein>
    <submittedName>
        <fullName evidence="2">Uncharacterized protein</fullName>
    </submittedName>
</protein>
<dbReference type="AlphaFoldDB" id="A0A915JV15"/>
<reference evidence="2" key="1">
    <citation type="submission" date="2022-11" db="UniProtKB">
        <authorList>
            <consortium name="WormBaseParasite"/>
        </authorList>
    </citation>
    <scope>IDENTIFICATION</scope>
</reference>
<name>A0A915JV15_ROMCU</name>